<dbReference type="EMBL" id="CAVNYO010000146">
    <property type="protein sequence ID" value="CAK5269393.1"/>
    <property type="molecule type" value="Genomic_DNA"/>
</dbReference>
<comment type="caution">
    <text evidence="10">The sequence shown here is derived from an EMBL/GenBank/DDBJ whole genome shotgun (WGS) entry which is preliminary data.</text>
</comment>
<evidence type="ECO:0000256" key="9">
    <source>
        <dbReference type="SAM" id="Phobius"/>
    </source>
</evidence>
<dbReference type="EC" id="3.2.1.58" evidence="7"/>
<evidence type="ECO:0000313" key="10">
    <source>
        <dbReference type="EMBL" id="CAK5269393.1"/>
    </source>
</evidence>
<evidence type="ECO:0000256" key="5">
    <source>
        <dbReference type="ARBA" id="ARBA00023316"/>
    </source>
</evidence>
<evidence type="ECO:0000313" key="11">
    <source>
        <dbReference type="Proteomes" id="UP001295794"/>
    </source>
</evidence>
<feature type="region of interest" description="Disordered" evidence="8">
    <location>
        <begin position="154"/>
        <end position="182"/>
    </location>
</feature>
<dbReference type="PANTHER" id="PTHR31297">
    <property type="entry name" value="GLUCAN ENDO-1,6-BETA-GLUCOSIDASE B"/>
    <property type="match status" value="1"/>
</dbReference>
<keyword evidence="11" id="KW-1185">Reference proteome</keyword>
<evidence type="ECO:0000256" key="1">
    <source>
        <dbReference type="ARBA" id="ARBA00005641"/>
    </source>
</evidence>
<proteinExistence type="inferred from homology"/>
<dbReference type="PANTHER" id="PTHR31297:SF34">
    <property type="entry name" value="GLUCAN 1,3-BETA-GLUCOSIDASE 2"/>
    <property type="match status" value="1"/>
</dbReference>
<feature type="transmembrane region" description="Helical" evidence="9">
    <location>
        <begin position="123"/>
        <end position="147"/>
    </location>
</feature>
<feature type="compositionally biased region" description="Low complexity" evidence="8">
    <location>
        <begin position="173"/>
        <end position="182"/>
    </location>
</feature>
<dbReference type="GO" id="GO:0004338">
    <property type="term" value="F:glucan exo-1,3-beta-glucosidase activity"/>
    <property type="evidence" value="ECO:0007669"/>
    <property type="project" value="UniProtKB-EC"/>
</dbReference>
<dbReference type="GO" id="GO:0009251">
    <property type="term" value="P:glucan catabolic process"/>
    <property type="evidence" value="ECO:0007669"/>
    <property type="project" value="TreeGrafter"/>
</dbReference>
<keyword evidence="9" id="KW-0812">Transmembrane</keyword>
<evidence type="ECO:0000256" key="3">
    <source>
        <dbReference type="ARBA" id="ARBA00023180"/>
    </source>
</evidence>
<feature type="compositionally biased region" description="Low complexity" evidence="8">
    <location>
        <begin position="37"/>
        <end position="47"/>
    </location>
</feature>
<evidence type="ECO:0000256" key="2">
    <source>
        <dbReference type="ARBA" id="ARBA00022801"/>
    </source>
</evidence>
<keyword evidence="3" id="KW-0325">Glycoprotein</keyword>
<protein>
    <recommendedName>
        <fullName evidence="7">glucan 1,3-beta-glucosidase</fullName>
        <ecNumber evidence="7">3.2.1.58</ecNumber>
    </recommendedName>
</protein>
<keyword evidence="4" id="KW-0326">Glycosidase</keyword>
<dbReference type="Gene3D" id="3.20.20.80">
    <property type="entry name" value="Glycosidases"/>
    <property type="match status" value="1"/>
</dbReference>
<comment type="catalytic activity">
    <reaction evidence="6">
        <text>Successive hydrolysis of beta-D-glucose units from the non-reducing ends of (1-&gt;3)-beta-D-glucans, releasing alpha-glucose.</text>
        <dbReference type="EC" id="3.2.1.58"/>
    </reaction>
</comment>
<evidence type="ECO:0000256" key="4">
    <source>
        <dbReference type="ARBA" id="ARBA00023295"/>
    </source>
</evidence>
<evidence type="ECO:0000256" key="8">
    <source>
        <dbReference type="SAM" id="MobiDB-lite"/>
    </source>
</evidence>
<dbReference type="Proteomes" id="UP001295794">
    <property type="component" value="Unassembled WGS sequence"/>
</dbReference>
<dbReference type="GO" id="GO:0009986">
    <property type="term" value="C:cell surface"/>
    <property type="evidence" value="ECO:0007669"/>
    <property type="project" value="TreeGrafter"/>
</dbReference>
<keyword evidence="9" id="KW-0472">Membrane</keyword>
<feature type="region of interest" description="Disordered" evidence="8">
    <location>
        <begin position="1"/>
        <end position="84"/>
    </location>
</feature>
<keyword evidence="9" id="KW-1133">Transmembrane helix</keyword>
<reference evidence="10" key="1">
    <citation type="submission" date="2023-11" db="EMBL/GenBank/DDBJ databases">
        <authorList>
            <person name="De Vega J J."/>
            <person name="De Vega J J."/>
        </authorList>
    </citation>
    <scope>NUCLEOTIDE SEQUENCE</scope>
</reference>
<dbReference type="GO" id="GO:0071555">
    <property type="term" value="P:cell wall organization"/>
    <property type="evidence" value="ECO:0007669"/>
    <property type="project" value="UniProtKB-KW"/>
</dbReference>
<accession>A0AAD2Q2N8</accession>
<name>A0AAD2Q2N8_9AGAR</name>
<gene>
    <name evidence="10" type="ORF">MYCIT1_LOCUS13071</name>
</gene>
<sequence>MMREDHDPFSTPVSHPMTPYSDGPSTPPFQTPALYGPPLSQQQQQYPPLQPPFVSLAPSYGSSRDSQDDPARHHASPSPLASGMVGLLPAGAPAMGGGGYGGKPGTYHPGVRSRAAARKKHRLIGAGAVAVLAVIVLVVVIPVYFAVIKKHQDAKHSGGSGSGGGGDSGGSSGSSPGKGNVAVTVTGGDGSTVVMDDGSTFVYSNSFGGVWMADPTGANPFLSGAKPNAWTPAINETWTWGKDKIYGVNLGGWFILEPFITPALFQAYPAASDEWTLSALWRAAVGDQAFSAAMEDHYANFITEADFAQIAGAGLNWVRIPIPFWAIGVWSDIGTDGTHQVAEPFLETVCWKYIVRALGWARKYGIRVNLDLHTAPGSQNGYNHSGKGGQVNFLNGPMGVANAERMLDYIRIIVEFISQPEWADLIPMFGIVNEALLSTIGKSQITSFYLQAHNMIRGITGIGEGHGPYISIHDGFIGVSNWGGFLPGSDRIIMDTHPYFAFDQQPNDSPIATSDQVGVLAGGIWPKQACSAWGPGINTSHVEFGVTVAGEFSNGYNDCGLFLTGVNNTAHYGGDCALWEDSQNWNASVKAGLHEYALASMDAMQNWFFWTWKIGNATDGVVRAPLWSYQLGLEGGWMPTDPRTSIGTCASLNVVGPVFNGTYSAWQTGGLGAGTIDPTAIASFGQWPPATISHVAAPVTLLPTYTATATVRSLTFVTPTPTSTATGTGAVTRVAPTVSIGSGWFNSAGSSAAVTAVAGCVYYDAWSALNSPAPTAVCTGA</sequence>
<dbReference type="SUPFAM" id="SSF51445">
    <property type="entry name" value="(Trans)glycosidases"/>
    <property type="match status" value="1"/>
</dbReference>
<dbReference type="AlphaFoldDB" id="A0AAD2Q2N8"/>
<keyword evidence="5" id="KW-0961">Cell wall biogenesis/degradation</keyword>
<keyword evidence="2" id="KW-0378">Hydrolase</keyword>
<dbReference type="InterPro" id="IPR017853">
    <property type="entry name" value="GH"/>
</dbReference>
<evidence type="ECO:0000256" key="6">
    <source>
        <dbReference type="ARBA" id="ARBA00036824"/>
    </source>
</evidence>
<dbReference type="InterPro" id="IPR050386">
    <property type="entry name" value="Glycosyl_hydrolase_5"/>
</dbReference>
<dbReference type="GO" id="GO:0005576">
    <property type="term" value="C:extracellular region"/>
    <property type="evidence" value="ECO:0007669"/>
    <property type="project" value="TreeGrafter"/>
</dbReference>
<feature type="compositionally biased region" description="Gly residues" evidence="8">
    <location>
        <begin position="158"/>
        <end position="172"/>
    </location>
</feature>
<comment type="similarity">
    <text evidence="1">Belongs to the glycosyl hydrolase 5 (cellulase A) family.</text>
</comment>
<organism evidence="10 11">
    <name type="scientific">Mycena citricolor</name>
    <dbReference type="NCBI Taxonomy" id="2018698"/>
    <lineage>
        <taxon>Eukaryota</taxon>
        <taxon>Fungi</taxon>
        <taxon>Dikarya</taxon>
        <taxon>Basidiomycota</taxon>
        <taxon>Agaricomycotina</taxon>
        <taxon>Agaricomycetes</taxon>
        <taxon>Agaricomycetidae</taxon>
        <taxon>Agaricales</taxon>
        <taxon>Marasmiineae</taxon>
        <taxon>Mycenaceae</taxon>
        <taxon>Mycena</taxon>
    </lineage>
</organism>
<evidence type="ECO:0000256" key="7">
    <source>
        <dbReference type="ARBA" id="ARBA00038929"/>
    </source>
</evidence>